<sequence length="104" mass="11035">MEAGERQIKGLRQSAVLHTAAASGIHFIPVMERGHQQIVESDEVGFSRPLVTALAPRRVYLIGSSAISLQVSLALFSSSVQCTDCSSSPLACIIYLLGPVLNPA</sequence>
<organism evidence="1 2">
    <name type="scientific">Cirrhinus molitorella</name>
    <name type="common">mud carp</name>
    <dbReference type="NCBI Taxonomy" id="172907"/>
    <lineage>
        <taxon>Eukaryota</taxon>
        <taxon>Metazoa</taxon>
        <taxon>Chordata</taxon>
        <taxon>Craniata</taxon>
        <taxon>Vertebrata</taxon>
        <taxon>Euteleostomi</taxon>
        <taxon>Actinopterygii</taxon>
        <taxon>Neopterygii</taxon>
        <taxon>Teleostei</taxon>
        <taxon>Ostariophysi</taxon>
        <taxon>Cypriniformes</taxon>
        <taxon>Cyprinidae</taxon>
        <taxon>Labeoninae</taxon>
        <taxon>Labeonini</taxon>
        <taxon>Cirrhinus</taxon>
    </lineage>
</organism>
<comment type="caution">
    <text evidence="1">The sequence shown here is derived from an EMBL/GenBank/DDBJ whole genome shotgun (WGS) entry which is preliminary data.</text>
</comment>
<protein>
    <submittedName>
        <fullName evidence="1">Uncharacterized protein</fullName>
    </submittedName>
</protein>
<accession>A0AA88PBE2</accession>
<dbReference type="EMBL" id="JAUYZG010000020">
    <property type="protein sequence ID" value="KAK2876915.1"/>
    <property type="molecule type" value="Genomic_DNA"/>
</dbReference>
<reference evidence="1" key="1">
    <citation type="submission" date="2023-08" db="EMBL/GenBank/DDBJ databases">
        <title>Chromosome-level Genome Assembly of mud carp (Cirrhinus molitorella).</title>
        <authorList>
            <person name="Liu H."/>
        </authorList>
    </citation>
    <scope>NUCLEOTIDE SEQUENCE</scope>
    <source>
        <strain evidence="1">Prfri</strain>
        <tissue evidence="1">Muscle</tissue>
    </source>
</reference>
<dbReference type="AlphaFoldDB" id="A0AA88PBE2"/>
<proteinExistence type="predicted"/>
<name>A0AA88PBE2_9TELE</name>
<dbReference type="Proteomes" id="UP001187343">
    <property type="component" value="Unassembled WGS sequence"/>
</dbReference>
<keyword evidence="2" id="KW-1185">Reference proteome</keyword>
<gene>
    <name evidence="1" type="ORF">Q8A67_021011</name>
</gene>
<evidence type="ECO:0000313" key="2">
    <source>
        <dbReference type="Proteomes" id="UP001187343"/>
    </source>
</evidence>
<evidence type="ECO:0000313" key="1">
    <source>
        <dbReference type="EMBL" id="KAK2876915.1"/>
    </source>
</evidence>